<dbReference type="GO" id="GO:0046872">
    <property type="term" value="F:metal ion binding"/>
    <property type="evidence" value="ECO:0007669"/>
    <property type="project" value="UniProtKB-KW"/>
</dbReference>
<proteinExistence type="inferred from homology"/>
<feature type="binding site" evidence="8">
    <location>
        <position position="129"/>
    </location>
    <ligand>
        <name>Fe cation</name>
        <dbReference type="ChEBI" id="CHEBI:24875"/>
        <label>2</label>
    </ligand>
</feature>
<keyword evidence="3 8" id="KW-0479">Metal-binding</keyword>
<dbReference type="Pfam" id="PF03232">
    <property type="entry name" value="COQ7"/>
    <property type="match status" value="1"/>
</dbReference>
<comment type="subunit">
    <text evidence="8">Component of a multi-subunit COQ enzyme complex, composed of at least COQ3, COQ4, COQ5, COQ6, COQ7 and COQ9.</text>
</comment>
<evidence type="ECO:0000256" key="7">
    <source>
        <dbReference type="ARBA" id="ARBA00023136"/>
    </source>
</evidence>
<dbReference type="STRING" id="1344418.A0A1D2VBW7"/>
<evidence type="ECO:0000256" key="8">
    <source>
        <dbReference type="HAMAP-Rule" id="MF_03194"/>
    </source>
</evidence>
<comment type="catalytic activity">
    <reaction evidence="8">
        <text>a 5-methoxy-2-methyl-3-(all-trans-polyprenyl)benzene-1,4-diol + AH2 + O2 = a 3-demethylubiquinol + A + H2O</text>
        <dbReference type="Rhea" id="RHEA:50908"/>
        <dbReference type="Rhea" id="RHEA-COMP:10859"/>
        <dbReference type="Rhea" id="RHEA-COMP:10914"/>
        <dbReference type="ChEBI" id="CHEBI:13193"/>
        <dbReference type="ChEBI" id="CHEBI:15377"/>
        <dbReference type="ChEBI" id="CHEBI:15379"/>
        <dbReference type="ChEBI" id="CHEBI:17499"/>
        <dbReference type="ChEBI" id="CHEBI:84167"/>
        <dbReference type="ChEBI" id="CHEBI:84422"/>
        <dbReference type="EC" id="1.14.99.60"/>
    </reaction>
</comment>
<dbReference type="UniPathway" id="UPA00232"/>
<name>A0A1D2VBW7_9ASCO</name>
<dbReference type="GO" id="GO:0006744">
    <property type="term" value="P:ubiquinone biosynthetic process"/>
    <property type="evidence" value="ECO:0007669"/>
    <property type="project" value="UniProtKB-UniRule"/>
</dbReference>
<feature type="binding site" evidence="8">
    <location>
        <position position="237"/>
    </location>
    <ligand>
        <name>Fe cation</name>
        <dbReference type="ChEBI" id="CHEBI:24875"/>
        <label>2</label>
    </ligand>
</feature>
<dbReference type="AlphaFoldDB" id="A0A1D2VBW7"/>
<evidence type="ECO:0000256" key="5">
    <source>
        <dbReference type="ARBA" id="ARBA00023004"/>
    </source>
</evidence>
<dbReference type="GO" id="GO:0008682">
    <property type="term" value="F:3-demethoxyubiquinol 3-hydroxylase activity"/>
    <property type="evidence" value="ECO:0007669"/>
    <property type="project" value="UniProtKB-EC"/>
</dbReference>
<accession>A0A1D2VBW7</accession>
<dbReference type="InterPro" id="IPR011566">
    <property type="entry name" value="Ubq_synth_Coq7"/>
</dbReference>
<evidence type="ECO:0000256" key="2">
    <source>
        <dbReference type="ARBA" id="ARBA00022688"/>
    </source>
</evidence>
<dbReference type="EMBL" id="KV454487">
    <property type="protein sequence ID" value="ODV59119.1"/>
    <property type="molecule type" value="Genomic_DNA"/>
</dbReference>
<keyword evidence="4 8" id="KW-0560">Oxidoreductase</keyword>
<gene>
    <name evidence="8" type="primary">COQ7</name>
    <name evidence="9" type="ORF">ASCRUDRAFT_77227</name>
</gene>
<dbReference type="OrthoDB" id="275371at2759"/>
<reference evidence="10" key="1">
    <citation type="submission" date="2016-05" db="EMBL/GenBank/DDBJ databases">
        <title>Comparative genomics of biotechnologically important yeasts.</title>
        <authorList>
            <consortium name="DOE Joint Genome Institute"/>
            <person name="Riley R."/>
            <person name="Haridas S."/>
            <person name="Wolfe K.H."/>
            <person name="Lopes M.R."/>
            <person name="Hittinger C.T."/>
            <person name="Goker M."/>
            <person name="Salamov A."/>
            <person name="Wisecaver J."/>
            <person name="Long T.M."/>
            <person name="Aerts A.L."/>
            <person name="Barry K."/>
            <person name="Choi C."/>
            <person name="Clum A."/>
            <person name="Coughlan A.Y."/>
            <person name="Deshpande S."/>
            <person name="Douglass A.P."/>
            <person name="Hanson S.J."/>
            <person name="Klenk H.-P."/>
            <person name="Labutti K."/>
            <person name="Lapidus A."/>
            <person name="Lindquist E."/>
            <person name="Lipzen A."/>
            <person name="Meier-Kolthoff J.P."/>
            <person name="Ohm R.A."/>
            <person name="Otillar R.P."/>
            <person name="Pangilinan J."/>
            <person name="Peng Y."/>
            <person name="Rokas A."/>
            <person name="Rosa C.A."/>
            <person name="Scheuner C."/>
            <person name="Sibirny A.A."/>
            <person name="Slot J.C."/>
            <person name="Stielow J.B."/>
            <person name="Sun H."/>
            <person name="Kurtzman C.P."/>
            <person name="Blackwell M."/>
            <person name="Grigoriev I.V."/>
            <person name="Jeffries T.W."/>
        </authorList>
    </citation>
    <scope>NUCLEOTIDE SEQUENCE [LARGE SCALE GENOMIC DNA]</scope>
    <source>
        <strain evidence="10">DSM 1968</strain>
    </source>
</reference>
<dbReference type="CDD" id="cd01042">
    <property type="entry name" value="DMQH"/>
    <property type="match status" value="1"/>
</dbReference>
<evidence type="ECO:0000256" key="3">
    <source>
        <dbReference type="ARBA" id="ARBA00022723"/>
    </source>
</evidence>
<evidence type="ECO:0000313" key="10">
    <source>
        <dbReference type="Proteomes" id="UP000095038"/>
    </source>
</evidence>
<dbReference type="HAMAP" id="MF_01658">
    <property type="entry name" value="COQ7"/>
    <property type="match status" value="1"/>
</dbReference>
<dbReference type="PANTHER" id="PTHR11237">
    <property type="entry name" value="COENZYME Q10 BIOSYNTHESIS PROTEIN 7"/>
    <property type="match status" value="1"/>
</dbReference>
<evidence type="ECO:0000256" key="1">
    <source>
        <dbReference type="ARBA" id="ARBA00004749"/>
    </source>
</evidence>
<dbReference type="InterPro" id="IPR009078">
    <property type="entry name" value="Ferritin-like_SF"/>
</dbReference>
<sequence length="276" mass="31346">MFFFLRSPSAAASFAASSAAIRAVFSANSSLKTSFSTLSQLSNSLQNEKNEKLNQVSQESIQKEQKQVKKEKYVFAQLNEKQKEFLDEVIRVDQAGELGANYIYQGQIFALVHKRPELKETLNHMWEQEVHHHNTFNQLQVRRRVRPSLLTPLWKVGAIGLGYVTGSISKEAAMACTVAVETVIGGHYNDQLRTLMKEFTVDAIEKDNTSNLIKNPDFQSSEIEHLKEIIKEFRDQELEHLDIAIENDAESAVPYWLITDVIKLICKSAILTCEKI</sequence>
<keyword evidence="2 8" id="KW-0831">Ubiquinone biosynthesis</keyword>
<dbReference type="GO" id="GO:0160224">
    <property type="term" value="F:3-demethoxyubiquinone 3-hydroxylase (NADH) activity"/>
    <property type="evidence" value="ECO:0007669"/>
    <property type="project" value="EnsemblFungi"/>
</dbReference>
<comment type="cofactor">
    <cofactor evidence="8">
        <name>Fe cation</name>
        <dbReference type="ChEBI" id="CHEBI:24875"/>
    </cofactor>
    <text evidence="8">Binds 2 iron ions per subunit.</text>
</comment>
<evidence type="ECO:0000256" key="4">
    <source>
        <dbReference type="ARBA" id="ARBA00023002"/>
    </source>
</evidence>
<dbReference type="FunCoup" id="A0A1D2VBW7">
    <property type="interactions" value="379"/>
</dbReference>
<keyword evidence="8" id="KW-0496">Mitochondrion</keyword>
<keyword evidence="6 8" id="KW-0503">Monooxygenase</keyword>
<feature type="binding site" evidence="8">
    <location>
        <position position="181"/>
    </location>
    <ligand>
        <name>Fe cation</name>
        <dbReference type="ChEBI" id="CHEBI:24875"/>
        <label>2</label>
    </ligand>
</feature>
<feature type="binding site" evidence="8">
    <location>
        <position position="129"/>
    </location>
    <ligand>
        <name>Fe cation</name>
        <dbReference type="ChEBI" id="CHEBI:24875"/>
        <label>1</label>
    </ligand>
</feature>
<keyword evidence="5 8" id="KW-0408">Iron</keyword>
<feature type="binding site" evidence="8">
    <location>
        <position position="97"/>
    </location>
    <ligand>
        <name>Fe cation</name>
        <dbReference type="ChEBI" id="CHEBI:24875"/>
        <label>1</label>
    </ligand>
</feature>
<dbReference type="PANTHER" id="PTHR11237:SF4">
    <property type="entry name" value="5-DEMETHOXYUBIQUINONE HYDROXYLASE, MITOCHONDRIAL"/>
    <property type="match status" value="1"/>
</dbReference>
<protein>
    <recommendedName>
        <fullName evidence="8">5-demethoxyubiquinone hydroxylase, mitochondrial</fullName>
        <shortName evidence="8">DMQ hydroxylase</shortName>
        <ecNumber evidence="8">1.14.99.60</ecNumber>
    </recommendedName>
    <alternativeName>
        <fullName evidence="8">Ubiquinone biosynthesis monooxygenase COQ7</fullName>
    </alternativeName>
</protein>
<feature type="binding site" evidence="8">
    <location>
        <position position="132"/>
    </location>
    <ligand>
        <name>Fe cation</name>
        <dbReference type="ChEBI" id="CHEBI:24875"/>
        <label>1</label>
    </ligand>
</feature>
<keyword evidence="8" id="KW-0999">Mitochondrion inner membrane</keyword>
<evidence type="ECO:0000256" key="6">
    <source>
        <dbReference type="ARBA" id="ARBA00023033"/>
    </source>
</evidence>
<dbReference type="InParanoid" id="A0A1D2VBW7"/>
<dbReference type="EC" id="1.14.99.60" evidence="8"/>
<comment type="pathway">
    <text evidence="1 8">Cofactor biosynthesis; ubiquinone biosynthesis.</text>
</comment>
<feature type="binding site" evidence="8">
    <location>
        <position position="240"/>
    </location>
    <ligand>
        <name>Fe cation</name>
        <dbReference type="ChEBI" id="CHEBI:24875"/>
        <label>2</label>
    </ligand>
</feature>
<comment type="similarity">
    <text evidence="8">Belongs to the COQ7 family.</text>
</comment>
<dbReference type="SUPFAM" id="SSF47240">
    <property type="entry name" value="Ferritin-like"/>
    <property type="match status" value="1"/>
</dbReference>
<keyword evidence="10" id="KW-1185">Reference proteome</keyword>
<organism evidence="9 10">
    <name type="scientific">Ascoidea rubescens DSM 1968</name>
    <dbReference type="NCBI Taxonomy" id="1344418"/>
    <lineage>
        <taxon>Eukaryota</taxon>
        <taxon>Fungi</taxon>
        <taxon>Dikarya</taxon>
        <taxon>Ascomycota</taxon>
        <taxon>Saccharomycotina</taxon>
        <taxon>Saccharomycetes</taxon>
        <taxon>Ascoideaceae</taxon>
        <taxon>Ascoidea</taxon>
    </lineage>
</organism>
<comment type="subcellular location">
    <subcellularLocation>
        <location evidence="8">Mitochondrion inner membrane</location>
        <topology evidence="8">Peripheral membrane protein</topology>
        <orientation evidence="8">Matrix side</orientation>
    </subcellularLocation>
</comment>
<dbReference type="GO" id="GO:0031314">
    <property type="term" value="C:extrinsic component of mitochondrial inner membrane"/>
    <property type="evidence" value="ECO:0007669"/>
    <property type="project" value="UniProtKB-UniRule"/>
</dbReference>
<evidence type="ECO:0000313" key="9">
    <source>
        <dbReference type="EMBL" id="ODV59119.1"/>
    </source>
</evidence>
<comment type="function">
    <text evidence="8">Catalyzes the hydroxylation of 2-polyprenyl-3-methyl-6-methoxy-1,4-benzoquinol (DMQH2) during ubiquinone biosynthesis. Has also a structural role in the COQ enzyme complex, stabilizing other COQ polypeptides.</text>
</comment>
<feature type="binding site" evidence="8">
    <location>
        <position position="237"/>
    </location>
    <ligand>
        <name>Fe cation</name>
        <dbReference type="ChEBI" id="CHEBI:24875"/>
        <label>1</label>
    </ligand>
</feature>
<dbReference type="Proteomes" id="UP000095038">
    <property type="component" value="Unassembled WGS sequence"/>
</dbReference>
<keyword evidence="7 8" id="KW-0472">Membrane</keyword>